<reference evidence="1" key="1">
    <citation type="submission" date="2020-06" db="EMBL/GenBank/DDBJ databases">
        <title>Draft genome of Bugula neritina, a colonial animal packing powerful symbionts and potential medicines.</title>
        <authorList>
            <person name="Rayko M."/>
        </authorList>
    </citation>
    <scope>NUCLEOTIDE SEQUENCE [LARGE SCALE GENOMIC DNA]</scope>
    <source>
        <strain evidence="1">Kwan_BN1</strain>
    </source>
</reference>
<evidence type="ECO:0000313" key="2">
    <source>
        <dbReference type="Proteomes" id="UP000593567"/>
    </source>
</evidence>
<comment type="caution">
    <text evidence="1">The sequence shown here is derived from an EMBL/GenBank/DDBJ whole genome shotgun (WGS) entry which is preliminary data.</text>
</comment>
<dbReference type="EMBL" id="VXIV02003241">
    <property type="protein sequence ID" value="KAF6019291.1"/>
    <property type="molecule type" value="Genomic_DNA"/>
</dbReference>
<keyword evidence="2" id="KW-1185">Reference proteome</keyword>
<name>A0A7J7J0T9_BUGNE</name>
<sequence>MFDIDFYFCLTKELGRVVINHADFDITSNHRAIHVNFSGLFSPAAGAPSLVSGSRRTPAYYIPAVFIV</sequence>
<evidence type="ECO:0000313" key="1">
    <source>
        <dbReference type="EMBL" id="KAF6019291.1"/>
    </source>
</evidence>
<dbReference type="AlphaFoldDB" id="A0A7J7J0T9"/>
<dbReference type="Proteomes" id="UP000593567">
    <property type="component" value="Unassembled WGS sequence"/>
</dbReference>
<organism evidence="1 2">
    <name type="scientific">Bugula neritina</name>
    <name type="common">Brown bryozoan</name>
    <name type="synonym">Sertularia neritina</name>
    <dbReference type="NCBI Taxonomy" id="10212"/>
    <lineage>
        <taxon>Eukaryota</taxon>
        <taxon>Metazoa</taxon>
        <taxon>Spiralia</taxon>
        <taxon>Lophotrochozoa</taxon>
        <taxon>Bryozoa</taxon>
        <taxon>Gymnolaemata</taxon>
        <taxon>Cheilostomatida</taxon>
        <taxon>Flustrina</taxon>
        <taxon>Buguloidea</taxon>
        <taxon>Bugulidae</taxon>
        <taxon>Bugula</taxon>
    </lineage>
</organism>
<protein>
    <submittedName>
        <fullName evidence="1">Uncharacterized protein</fullName>
    </submittedName>
</protein>
<proteinExistence type="predicted"/>
<gene>
    <name evidence="1" type="ORF">EB796_022380</name>
</gene>
<accession>A0A7J7J0T9</accession>